<protein>
    <submittedName>
        <fullName evidence="1">Uncharacterized protein</fullName>
    </submittedName>
</protein>
<name>A0A454TM60_9RALS</name>
<dbReference type="Proteomes" id="UP000271222">
    <property type="component" value="Unassembled WGS sequence"/>
</dbReference>
<gene>
    <name evidence="1" type="ORF">EGA29_19220</name>
</gene>
<accession>A0A454TM60</accession>
<reference evidence="1 2" key="1">
    <citation type="submission" date="2018-10" db="EMBL/GenBank/DDBJ databases">
        <title>Draft Genome Sequence of Ralstonia pseudosolanacearum (R. solanacearum phylotype I) Strain Tg03 Isolated from Luffa cylindrica in China.</title>
        <authorList>
            <person name="Yuan G.-Q."/>
            <person name="Li Q.-Q."/>
            <person name="Zhang Y.-W."/>
        </authorList>
    </citation>
    <scope>NUCLEOTIDE SEQUENCE [LARGE SCALE GENOMIC DNA]</scope>
    <source>
        <strain evidence="1 2">Tg03</strain>
    </source>
</reference>
<evidence type="ECO:0000313" key="2">
    <source>
        <dbReference type="Proteomes" id="UP000271222"/>
    </source>
</evidence>
<dbReference type="EMBL" id="RJTL01000035">
    <property type="protein sequence ID" value="RNM03219.1"/>
    <property type="molecule type" value="Genomic_DNA"/>
</dbReference>
<organism evidence="1 2">
    <name type="scientific">Ralstonia pseudosolanacearum</name>
    <dbReference type="NCBI Taxonomy" id="1310165"/>
    <lineage>
        <taxon>Bacteria</taxon>
        <taxon>Pseudomonadati</taxon>
        <taxon>Pseudomonadota</taxon>
        <taxon>Betaproteobacteria</taxon>
        <taxon>Burkholderiales</taxon>
        <taxon>Burkholderiaceae</taxon>
        <taxon>Ralstonia</taxon>
        <taxon>Ralstonia solanacearum species complex</taxon>
    </lineage>
</organism>
<dbReference type="AlphaFoldDB" id="A0A454TM60"/>
<dbReference type="RefSeq" id="WP_123203695.1">
    <property type="nucleotide sequence ID" value="NZ_RJTL01000035.1"/>
</dbReference>
<proteinExistence type="predicted"/>
<evidence type="ECO:0000313" key="1">
    <source>
        <dbReference type="EMBL" id="RNM03219.1"/>
    </source>
</evidence>
<comment type="caution">
    <text evidence="1">The sequence shown here is derived from an EMBL/GenBank/DDBJ whole genome shotgun (WGS) entry which is preliminary data.</text>
</comment>
<sequence length="61" mass="6698">MKTNTRRTFVKNAPTETPEALRARLAVFGRTTRVAAARRKLVAEPSVSGAVFNGRRVRVTG</sequence>